<evidence type="ECO:0000256" key="2">
    <source>
        <dbReference type="ARBA" id="ARBA00023274"/>
    </source>
</evidence>
<dbReference type="EMBL" id="CP132508">
    <property type="protein sequence ID" value="WPD19021.1"/>
    <property type="molecule type" value="Genomic_DNA"/>
</dbReference>
<protein>
    <submittedName>
        <fullName evidence="3">KOW domain-containing RNA-binding protein</fullName>
    </submittedName>
</protein>
<evidence type="ECO:0000313" key="3">
    <source>
        <dbReference type="EMBL" id="WPD19021.1"/>
    </source>
</evidence>
<keyword evidence="1" id="KW-0689">Ribosomal protein</keyword>
<accession>A0ABZ0QNE9</accession>
<reference evidence="3 4" key="1">
    <citation type="submission" date="2023-08" db="EMBL/GenBank/DDBJ databases">
        <title>Genome sequence of Thermaerobacter compostii strain Ins1, a spore-forming filamentous bacterium isolated from a deep geothermal reservoir.</title>
        <authorList>
            <person name="Bregnard D."/>
            <person name="Gonzalez D."/>
            <person name="Junier P."/>
        </authorList>
    </citation>
    <scope>NUCLEOTIDE SEQUENCE [LARGE SCALE GENOMIC DNA]</scope>
    <source>
        <strain evidence="3 4">Ins1</strain>
    </source>
</reference>
<dbReference type="Proteomes" id="UP001304683">
    <property type="component" value="Chromosome"/>
</dbReference>
<dbReference type="CDD" id="cd06088">
    <property type="entry name" value="KOW_RPL14"/>
    <property type="match status" value="1"/>
</dbReference>
<dbReference type="InterPro" id="IPR014722">
    <property type="entry name" value="Rib_uL2_dom2"/>
</dbReference>
<dbReference type="RefSeq" id="WP_135224520.1">
    <property type="nucleotide sequence ID" value="NZ_CP132508.1"/>
</dbReference>
<evidence type="ECO:0000256" key="1">
    <source>
        <dbReference type="ARBA" id="ARBA00022980"/>
    </source>
</evidence>
<keyword evidence="2" id="KW-0687">Ribonucleoprotein</keyword>
<dbReference type="Gene3D" id="2.30.30.30">
    <property type="match status" value="1"/>
</dbReference>
<evidence type="ECO:0000313" key="4">
    <source>
        <dbReference type="Proteomes" id="UP001304683"/>
    </source>
</evidence>
<organism evidence="3 4">
    <name type="scientific">Thermaerobacter composti</name>
    <dbReference type="NCBI Taxonomy" id="554949"/>
    <lineage>
        <taxon>Bacteria</taxon>
        <taxon>Bacillati</taxon>
        <taxon>Bacillota</taxon>
        <taxon>Clostridia</taxon>
        <taxon>Eubacteriales</taxon>
        <taxon>Clostridiales Family XVII. Incertae Sedis</taxon>
        <taxon>Thermaerobacter</taxon>
    </lineage>
</organism>
<proteinExistence type="predicted"/>
<sequence>MHESIGQLVTSRAGRDRGRPYLVVAVLDDRFVLVADGDLRPVDRPKRKNVRHLVFHRAWAQEIREQLAAGKRPANAELRRALTALVEAYFGEREDEDGKPEVQGG</sequence>
<gene>
    <name evidence="3" type="ORF">Q5761_11830</name>
</gene>
<keyword evidence="4" id="KW-1185">Reference proteome</keyword>
<dbReference type="InterPro" id="IPR008991">
    <property type="entry name" value="Translation_prot_SH3-like_sf"/>
</dbReference>
<dbReference type="SUPFAM" id="SSF50104">
    <property type="entry name" value="Translation proteins SH3-like domain"/>
    <property type="match status" value="1"/>
</dbReference>
<dbReference type="InterPro" id="IPR041985">
    <property type="entry name" value="Ribosomal_eL14_KOW"/>
</dbReference>
<name>A0ABZ0QNE9_9FIRM</name>